<accession>A0A8J5S541</accession>
<gene>
    <name evidence="2" type="ORF">GUJ93_ZPchr0005g14617</name>
</gene>
<proteinExistence type="predicted"/>
<evidence type="ECO:0000256" key="1">
    <source>
        <dbReference type="SAM" id="MobiDB-lite"/>
    </source>
</evidence>
<feature type="region of interest" description="Disordered" evidence="1">
    <location>
        <begin position="40"/>
        <end position="59"/>
    </location>
</feature>
<sequence>MLLPTIGTNNADADANPTTTHAFLGHLLDSVKRALSGVHLGRSSSTATPSPTQTLSPQRSSLTPSLVLLLVKALSLIDVTAEDNLFLDLASPPLLHRDPTTEDKYLMFVSFY</sequence>
<reference evidence="2" key="2">
    <citation type="submission" date="2021-02" db="EMBL/GenBank/DDBJ databases">
        <authorList>
            <person name="Kimball J.A."/>
            <person name="Haas M.W."/>
            <person name="Macchietto M."/>
            <person name="Kono T."/>
            <person name="Duquette J."/>
            <person name="Shao M."/>
        </authorList>
    </citation>
    <scope>NUCLEOTIDE SEQUENCE</scope>
    <source>
        <tissue evidence="2">Fresh leaf tissue</tissue>
    </source>
</reference>
<keyword evidence="3" id="KW-1185">Reference proteome</keyword>
<dbReference type="EMBL" id="JAAALK010000284">
    <property type="protein sequence ID" value="KAG8068816.1"/>
    <property type="molecule type" value="Genomic_DNA"/>
</dbReference>
<dbReference type="AlphaFoldDB" id="A0A8J5S541"/>
<dbReference type="Proteomes" id="UP000729402">
    <property type="component" value="Unassembled WGS sequence"/>
</dbReference>
<feature type="compositionally biased region" description="Low complexity" evidence="1">
    <location>
        <begin position="42"/>
        <end position="59"/>
    </location>
</feature>
<evidence type="ECO:0000313" key="2">
    <source>
        <dbReference type="EMBL" id="KAG8068816.1"/>
    </source>
</evidence>
<comment type="caution">
    <text evidence="2">The sequence shown here is derived from an EMBL/GenBank/DDBJ whole genome shotgun (WGS) entry which is preliminary data.</text>
</comment>
<evidence type="ECO:0000313" key="3">
    <source>
        <dbReference type="Proteomes" id="UP000729402"/>
    </source>
</evidence>
<protein>
    <submittedName>
        <fullName evidence="2">Uncharacterized protein</fullName>
    </submittedName>
</protein>
<name>A0A8J5S541_ZIZPA</name>
<organism evidence="2 3">
    <name type="scientific">Zizania palustris</name>
    <name type="common">Northern wild rice</name>
    <dbReference type="NCBI Taxonomy" id="103762"/>
    <lineage>
        <taxon>Eukaryota</taxon>
        <taxon>Viridiplantae</taxon>
        <taxon>Streptophyta</taxon>
        <taxon>Embryophyta</taxon>
        <taxon>Tracheophyta</taxon>
        <taxon>Spermatophyta</taxon>
        <taxon>Magnoliopsida</taxon>
        <taxon>Liliopsida</taxon>
        <taxon>Poales</taxon>
        <taxon>Poaceae</taxon>
        <taxon>BOP clade</taxon>
        <taxon>Oryzoideae</taxon>
        <taxon>Oryzeae</taxon>
        <taxon>Zizaniinae</taxon>
        <taxon>Zizania</taxon>
    </lineage>
</organism>
<reference evidence="2" key="1">
    <citation type="journal article" date="2021" name="bioRxiv">
        <title>Whole Genome Assembly and Annotation of Northern Wild Rice, Zizania palustris L., Supports a Whole Genome Duplication in the Zizania Genus.</title>
        <authorList>
            <person name="Haas M."/>
            <person name="Kono T."/>
            <person name="Macchietto M."/>
            <person name="Millas R."/>
            <person name="McGilp L."/>
            <person name="Shao M."/>
            <person name="Duquette J."/>
            <person name="Hirsch C.N."/>
            <person name="Kimball J."/>
        </authorList>
    </citation>
    <scope>NUCLEOTIDE SEQUENCE</scope>
    <source>
        <tissue evidence="2">Fresh leaf tissue</tissue>
    </source>
</reference>